<organism evidence="1 2">
    <name type="scientific">Pisolithus tinctorius Marx 270</name>
    <dbReference type="NCBI Taxonomy" id="870435"/>
    <lineage>
        <taxon>Eukaryota</taxon>
        <taxon>Fungi</taxon>
        <taxon>Dikarya</taxon>
        <taxon>Basidiomycota</taxon>
        <taxon>Agaricomycotina</taxon>
        <taxon>Agaricomycetes</taxon>
        <taxon>Agaricomycetidae</taxon>
        <taxon>Boletales</taxon>
        <taxon>Sclerodermatineae</taxon>
        <taxon>Pisolithaceae</taxon>
        <taxon>Pisolithus</taxon>
    </lineage>
</organism>
<evidence type="ECO:0000313" key="2">
    <source>
        <dbReference type="Proteomes" id="UP000054217"/>
    </source>
</evidence>
<keyword evidence="2" id="KW-1185">Reference proteome</keyword>
<dbReference type="Proteomes" id="UP000054217">
    <property type="component" value="Unassembled WGS sequence"/>
</dbReference>
<dbReference type="InParanoid" id="A0A0C3P2Q0"/>
<sequence>MVSFGLRLSRFPQQPTMTVATSGSFFFKFEIYSIQIAEFRVGSSQCLAGTEAHSFPRAHFIARRFSPTTSTFRILCHAPGNTNKTWTSSD</sequence>
<evidence type="ECO:0000313" key="1">
    <source>
        <dbReference type="EMBL" id="KIO01771.1"/>
    </source>
</evidence>
<name>A0A0C3P2Q0_PISTI</name>
<dbReference type="HOGENOM" id="CLU_2441769_0_0_1"/>
<accession>A0A0C3P2Q0</accession>
<dbReference type="EMBL" id="KN831986">
    <property type="protein sequence ID" value="KIO01771.1"/>
    <property type="molecule type" value="Genomic_DNA"/>
</dbReference>
<reference evidence="2" key="2">
    <citation type="submission" date="2015-01" db="EMBL/GenBank/DDBJ databases">
        <title>Evolutionary Origins and Diversification of the Mycorrhizal Mutualists.</title>
        <authorList>
            <consortium name="DOE Joint Genome Institute"/>
            <consortium name="Mycorrhizal Genomics Consortium"/>
            <person name="Kohler A."/>
            <person name="Kuo A."/>
            <person name="Nagy L.G."/>
            <person name="Floudas D."/>
            <person name="Copeland A."/>
            <person name="Barry K.W."/>
            <person name="Cichocki N."/>
            <person name="Veneault-Fourrey C."/>
            <person name="LaButti K."/>
            <person name="Lindquist E.A."/>
            <person name="Lipzen A."/>
            <person name="Lundell T."/>
            <person name="Morin E."/>
            <person name="Murat C."/>
            <person name="Riley R."/>
            <person name="Ohm R."/>
            <person name="Sun H."/>
            <person name="Tunlid A."/>
            <person name="Henrissat B."/>
            <person name="Grigoriev I.V."/>
            <person name="Hibbett D.S."/>
            <person name="Martin F."/>
        </authorList>
    </citation>
    <scope>NUCLEOTIDE SEQUENCE [LARGE SCALE GENOMIC DNA]</scope>
    <source>
        <strain evidence="2">Marx 270</strain>
    </source>
</reference>
<reference evidence="1 2" key="1">
    <citation type="submission" date="2014-04" db="EMBL/GenBank/DDBJ databases">
        <authorList>
            <consortium name="DOE Joint Genome Institute"/>
            <person name="Kuo A."/>
            <person name="Kohler A."/>
            <person name="Costa M.D."/>
            <person name="Nagy L.G."/>
            <person name="Floudas D."/>
            <person name="Copeland A."/>
            <person name="Barry K.W."/>
            <person name="Cichocki N."/>
            <person name="Veneault-Fourrey C."/>
            <person name="LaButti K."/>
            <person name="Lindquist E.A."/>
            <person name="Lipzen A."/>
            <person name="Lundell T."/>
            <person name="Morin E."/>
            <person name="Murat C."/>
            <person name="Sun H."/>
            <person name="Tunlid A."/>
            <person name="Henrissat B."/>
            <person name="Grigoriev I.V."/>
            <person name="Hibbett D.S."/>
            <person name="Martin F."/>
            <person name="Nordberg H.P."/>
            <person name="Cantor M.N."/>
            <person name="Hua S.X."/>
        </authorList>
    </citation>
    <scope>NUCLEOTIDE SEQUENCE [LARGE SCALE GENOMIC DNA]</scope>
    <source>
        <strain evidence="1 2">Marx 270</strain>
    </source>
</reference>
<dbReference type="AlphaFoldDB" id="A0A0C3P2Q0"/>
<gene>
    <name evidence="1" type="ORF">M404DRAFT_725019</name>
</gene>
<protein>
    <submittedName>
        <fullName evidence="1">Uncharacterized protein</fullName>
    </submittedName>
</protein>
<proteinExistence type="predicted"/>